<dbReference type="PANTHER" id="PTHR43808">
    <property type="entry name" value="ACETYLORNITHINE DEACETYLASE"/>
    <property type="match status" value="1"/>
</dbReference>
<dbReference type="RefSeq" id="WP_151121951.1">
    <property type="nucleotide sequence ID" value="NZ_CP088081.1"/>
</dbReference>
<dbReference type="PROSITE" id="PS00758">
    <property type="entry name" value="ARGE_DAPE_CPG2_1"/>
    <property type="match status" value="1"/>
</dbReference>
<name>A0A643FIM0_IDEDE</name>
<evidence type="ECO:0000313" key="8">
    <source>
        <dbReference type="Proteomes" id="UP000430120"/>
    </source>
</evidence>
<keyword evidence="3" id="KW-0479">Metal-binding</keyword>
<keyword evidence="5" id="KW-0862">Zinc</keyword>
<dbReference type="PANTHER" id="PTHR43808:SF8">
    <property type="entry name" value="PEPTIDASE M20 DIMERISATION DOMAIN-CONTAINING PROTEIN"/>
    <property type="match status" value="1"/>
</dbReference>
<dbReference type="Pfam" id="PF07687">
    <property type="entry name" value="M20_dimer"/>
    <property type="match status" value="1"/>
</dbReference>
<dbReference type="InterPro" id="IPR050072">
    <property type="entry name" value="Peptidase_M20A"/>
</dbReference>
<keyword evidence="8" id="KW-1185">Reference proteome</keyword>
<reference evidence="7 8" key="1">
    <citation type="submission" date="2019-09" db="EMBL/GenBank/DDBJ databases">
        <title>Draft genome sequences of 48 bacterial type strains from the CCUG.</title>
        <authorList>
            <person name="Tunovic T."/>
            <person name="Pineiro-Iglesias B."/>
            <person name="Unosson C."/>
            <person name="Inganas E."/>
            <person name="Ohlen M."/>
            <person name="Cardew S."/>
            <person name="Jensie-Markopoulos S."/>
            <person name="Salva-Serra F."/>
            <person name="Jaen-Luchoro D."/>
            <person name="Karlsson R."/>
            <person name="Svensson-Stadler L."/>
            <person name="Chun J."/>
            <person name="Moore E."/>
        </authorList>
    </citation>
    <scope>NUCLEOTIDE SEQUENCE [LARGE SCALE GENOMIC DNA]</scope>
    <source>
        <strain evidence="7 8">CCUG 30977</strain>
    </source>
</reference>
<comment type="similarity">
    <text evidence="2">Belongs to the peptidase M20A family.</text>
</comment>
<dbReference type="GO" id="GO:0016787">
    <property type="term" value="F:hydrolase activity"/>
    <property type="evidence" value="ECO:0007669"/>
    <property type="project" value="UniProtKB-KW"/>
</dbReference>
<dbReference type="InterPro" id="IPR036264">
    <property type="entry name" value="Bact_exopeptidase_dim_dom"/>
</dbReference>
<evidence type="ECO:0000256" key="2">
    <source>
        <dbReference type="ARBA" id="ARBA00006247"/>
    </source>
</evidence>
<dbReference type="GO" id="GO:0046872">
    <property type="term" value="F:metal ion binding"/>
    <property type="evidence" value="ECO:0007669"/>
    <property type="project" value="UniProtKB-KW"/>
</dbReference>
<evidence type="ECO:0000256" key="5">
    <source>
        <dbReference type="ARBA" id="ARBA00022833"/>
    </source>
</evidence>
<dbReference type="AlphaFoldDB" id="A0A643FIM0"/>
<evidence type="ECO:0000256" key="1">
    <source>
        <dbReference type="ARBA" id="ARBA00001947"/>
    </source>
</evidence>
<evidence type="ECO:0000313" key="7">
    <source>
        <dbReference type="EMBL" id="KAB0585377.1"/>
    </source>
</evidence>
<gene>
    <name evidence="7" type="ORF">F7Q92_00310</name>
</gene>
<keyword evidence="4 7" id="KW-0378">Hydrolase</keyword>
<dbReference type="Gene3D" id="3.40.630.10">
    <property type="entry name" value="Zn peptidases"/>
    <property type="match status" value="1"/>
</dbReference>
<dbReference type="InterPro" id="IPR011650">
    <property type="entry name" value="Peptidase_M20_dimer"/>
</dbReference>
<dbReference type="Proteomes" id="UP000430120">
    <property type="component" value="Unassembled WGS sequence"/>
</dbReference>
<dbReference type="OrthoDB" id="7055905at2"/>
<organism evidence="7 8">
    <name type="scientific">Ideonella dechloratans</name>
    <dbReference type="NCBI Taxonomy" id="36863"/>
    <lineage>
        <taxon>Bacteria</taxon>
        <taxon>Pseudomonadati</taxon>
        <taxon>Pseudomonadota</taxon>
        <taxon>Betaproteobacteria</taxon>
        <taxon>Burkholderiales</taxon>
        <taxon>Sphaerotilaceae</taxon>
        <taxon>Ideonella</taxon>
    </lineage>
</organism>
<feature type="domain" description="Peptidase M20 dimerisation" evidence="6">
    <location>
        <begin position="202"/>
        <end position="309"/>
    </location>
</feature>
<dbReference type="SUPFAM" id="SSF53187">
    <property type="entry name" value="Zn-dependent exopeptidases"/>
    <property type="match status" value="1"/>
</dbReference>
<sequence>MSLPTDHPTYLALDAWIDAHFDEEVRTLQALVQVPTDTPPGNNAPHAERTAELLTGMGLPVSRHPVPAADVQAYGLQSITNLIVRRAYGDGGPTVALNAHGDVVPPGEGWTHDPYGGEVVPDATGGQLYGRASAVSKSDFATYIYALRALEAVARPQRGAIELHFTYDEEFGGELGPGWLLAQGLTRPDLLIAAGFSYQVVTAHNGCLQLEVTLHGTASHAAYPETGVDALQAANRLLTALYAHNEVLRGRRSGVAGITHPYLNVGRIEGGSNTNVVPGKVVLKLDRRMIPEEDVAAVEAEVRTLIEATVAACPGIRLEIKRLLLAHSLKPLPGHEKLVAPLQRHGEAVFGEPIPTSGTPLYTDVRLYGAQGIPAVIYGAGPRTVLESNAKRADEHLALADLKRATRVVARALHDLLQPT</sequence>
<dbReference type="InterPro" id="IPR001261">
    <property type="entry name" value="ArgE/DapE_CS"/>
</dbReference>
<proteinExistence type="inferred from homology"/>
<evidence type="ECO:0000256" key="4">
    <source>
        <dbReference type="ARBA" id="ARBA00022801"/>
    </source>
</evidence>
<dbReference type="Gene3D" id="3.30.70.360">
    <property type="match status" value="1"/>
</dbReference>
<comment type="cofactor">
    <cofactor evidence="1">
        <name>Zn(2+)</name>
        <dbReference type="ChEBI" id="CHEBI:29105"/>
    </cofactor>
</comment>
<accession>A0A643FIM0</accession>
<dbReference type="InterPro" id="IPR002933">
    <property type="entry name" value="Peptidase_M20"/>
</dbReference>
<dbReference type="SUPFAM" id="SSF55031">
    <property type="entry name" value="Bacterial exopeptidase dimerisation domain"/>
    <property type="match status" value="1"/>
</dbReference>
<protein>
    <submittedName>
        <fullName evidence="7">M20/M25/M40 family metallo-hydrolase</fullName>
    </submittedName>
</protein>
<dbReference type="Pfam" id="PF01546">
    <property type="entry name" value="Peptidase_M20"/>
    <property type="match status" value="1"/>
</dbReference>
<comment type="caution">
    <text evidence="7">The sequence shown here is derived from an EMBL/GenBank/DDBJ whole genome shotgun (WGS) entry which is preliminary data.</text>
</comment>
<dbReference type="EMBL" id="VZPB01000001">
    <property type="protein sequence ID" value="KAB0585377.1"/>
    <property type="molecule type" value="Genomic_DNA"/>
</dbReference>
<evidence type="ECO:0000256" key="3">
    <source>
        <dbReference type="ARBA" id="ARBA00022723"/>
    </source>
</evidence>
<evidence type="ECO:0000259" key="6">
    <source>
        <dbReference type="Pfam" id="PF07687"/>
    </source>
</evidence>